<dbReference type="Proteomes" id="UP000019205">
    <property type="component" value="Chromosome"/>
</dbReference>
<dbReference type="EC" id="2.5.1.18" evidence="2"/>
<dbReference type="CDD" id="cd03043">
    <property type="entry name" value="GST_N_1"/>
    <property type="match status" value="1"/>
</dbReference>
<evidence type="ECO:0000313" key="2">
    <source>
        <dbReference type="EMBL" id="EAQ96946.2"/>
    </source>
</evidence>
<dbReference type="OrthoDB" id="9799538at2"/>
<dbReference type="eggNOG" id="COG0625">
    <property type="taxonomic scope" value="Bacteria"/>
</dbReference>
<proteinExistence type="predicted"/>
<dbReference type="CDD" id="cd03194">
    <property type="entry name" value="GST_C_3"/>
    <property type="match status" value="1"/>
</dbReference>
<dbReference type="EMBL" id="AAOA02000003">
    <property type="protein sequence ID" value="EAQ96946.2"/>
    <property type="molecule type" value="Genomic_DNA"/>
</dbReference>
<dbReference type="SUPFAM" id="SSF52833">
    <property type="entry name" value="Thioredoxin-like"/>
    <property type="match status" value="1"/>
</dbReference>
<evidence type="ECO:0000313" key="3">
    <source>
        <dbReference type="Proteomes" id="UP000019205"/>
    </source>
</evidence>
<reference evidence="2 3" key="2">
    <citation type="journal article" date="2009" name="PLoS ONE">
        <title>The photosynthetic apparatus and its regulation in the aerobic gammaproteobacterium Congregibacter litoralis gen. nov., sp. nov.</title>
        <authorList>
            <person name="Spring S."/>
            <person name="Lunsdorf H."/>
            <person name="Fuchs B.M."/>
            <person name="Tindall B.J."/>
        </authorList>
    </citation>
    <scope>NUCLEOTIDE SEQUENCE [LARGE SCALE GENOMIC DNA]</scope>
    <source>
        <strain evidence="2">KT71</strain>
    </source>
</reference>
<dbReference type="Gene3D" id="1.20.1050.10">
    <property type="match status" value="1"/>
</dbReference>
<sequence length="227" mass="25617">MAAAPQEPPLLICGNRNYSSWSLRAWLVLRKAAVDPEVVVLPMDTPEFEARIGDYSPTRRVPVLRMGSECIWDSLAIAETVSERFGDVPLWPEDPQLRALGRAMAAEMHSGFSALREALPMNCRARQRSVEVSPPVSKDIQRIEALWAQARQQSDSSGWLLGDFSIADAMFAPVVLRFRAYALDLSDTTRSYCDHWLKDEDLQHWIGLGEQEPWVIDHEEVGEPTLE</sequence>
<dbReference type="InterPro" id="IPR036249">
    <property type="entry name" value="Thioredoxin-like_sf"/>
</dbReference>
<dbReference type="HOGENOM" id="CLU_070658_0_0_6"/>
<dbReference type="PANTHER" id="PTHR42673">
    <property type="entry name" value="MALEYLACETOACETATE ISOMERASE"/>
    <property type="match status" value="1"/>
</dbReference>
<gene>
    <name evidence="2" type="ORF">KT71_11825</name>
</gene>
<reference evidence="2 3" key="1">
    <citation type="journal article" date="2007" name="Proc. Natl. Acad. Sci. U.S.A.">
        <title>Characterization of a marine gammaproteobacterium capable of aerobic anoxygenic photosynthesis.</title>
        <authorList>
            <person name="Fuchs B.M."/>
            <person name="Spring S."/>
            <person name="Teeling H."/>
            <person name="Quast C."/>
            <person name="Wulf J."/>
            <person name="Schattenhofer M."/>
            <person name="Yan S."/>
            <person name="Ferriera S."/>
            <person name="Johnson J."/>
            <person name="Glockner F.O."/>
            <person name="Amann R."/>
        </authorList>
    </citation>
    <scope>NUCLEOTIDE SEQUENCE [LARGE SCALE GENOMIC DNA]</scope>
    <source>
        <strain evidence="2">KT71</strain>
    </source>
</reference>
<dbReference type="Pfam" id="PF13410">
    <property type="entry name" value="GST_C_2"/>
    <property type="match status" value="1"/>
</dbReference>
<dbReference type="STRING" id="314285.KT71_11825"/>
<dbReference type="GO" id="GO:0004364">
    <property type="term" value="F:glutathione transferase activity"/>
    <property type="evidence" value="ECO:0007669"/>
    <property type="project" value="UniProtKB-EC"/>
</dbReference>
<dbReference type="GO" id="GO:0006559">
    <property type="term" value="P:L-phenylalanine catabolic process"/>
    <property type="evidence" value="ECO:0007669"/>
    <property type="project" value="TreeGrafter"/>
</dbReference>
<keyword evidence="2" id="KW-0808">Transferase</keyword>
<dbReference type="AlphaFoldDB" id="A4AA69"/>
<dbReference type="GO" id="GO:0006749">
    <property type="term" value="P:glutathione metabolic process"/>
    <property type="evidence" value="ECO:0007669"/>
    <property type="project" value="TreeGrafter"/>
</dbReference>
<dbReference type="Pfam" id="PF13409">
    <property type="entry name" value="GST_N_2"/>
    <property type="match status" value="1"/>
</dbReference>
<dbReference type="InterPro" id="IPR004045">
    <property type="entry name" value="Glutathione_S-Trfase_N"/>
</dbReference>
<feature type="domain" description="GST N-terminal" evidence="1">
    <location>
        <begin position="9"/>
        <end position="89"/>
    </location>
</feature>
<dbReference type="InterPro" id="IPR036282">
    <property type="entry name" value="Glutathione-S-Trfase_C_sf"/>
</dbReference>
<dbReference type="PANTHER" id="PTHR42673:SF4">
    <property type="entry name" value="MALEYLACETOACETATE ISOMERASE"/>
    <property type="match status" value="1"/>
</dbReference>
<comment type="caution">
    <text evidence="2">The sequence shown here is derived from an EMBL/GenBank/DDBJ whole genome shotgun (WGS) entry which is preliminary data.</text>
</comment>
<dbReference type="Gene3D" id="3.40.30.10">
    <property type="entry name" value="Glutaredoxin"/>
    <property type="match status" value="1"/>
</dbReference>
<accession>A4AA69</accession>
<dbReference type="SUPFAM" id="SSF47616">
    <property type="entry name" value="GST C-terminal domain-like"/>
    <property type="match status" value="1"/>
</dbReference>
<dbReference type="GO" id="GO:0016034">
    <property type="term" value="F:maleylacetoacetate isomerase activity"/>
    <property type="evidence" value="ECO:0007669"/>
    <property type="project" value="TreeGrafter"/>
</dbReference>
<dbReference type="RefSeq" id="WP_023660065.1">
    <property type="nucleotide sequence ID" value="NZ_CM002299.1"/>
</dbReference>
<organism evidence="2 3">
    <name type="scientific">Congregibacter litoralis KT71</name>
    <dbReference type="NCBI Taxonomy" id="314285"/>
    <lineage>
        <taxon>Bacteria</taxon>
        <taxon>Pseudomonadati</taxon>
        <taxon>Pseudomonadota</taxon>
        <taxon>Gammaproteobacteria</taxon>
        <taxon>Cellvibrionales</taxon>
        <taxon>Halieaceae</taxon>
        <taxon>Congregibacter</taxon>
    </lineage>
</organism>
<dbReference type="PROSITE" id="PS50404">
    <property type="entry name" value="GST_NTER"/>
    <property type="match status" value="1"/>
</dbReference>
<keyword evidence="3" id="KW-1185">Reference proteome</keyword>
<name>A4AA69_9GAMM</name>
<protein>
    <submittedName>
        <fullName evidence="2">Glutathione S-transferase</fullName>
        <ecNumber evidence="2">2.5.1.18</ecNumber>
    </submittedName>
</protein>
<evidence type="ECO:0000259" key="1">
    <source>
        <dbReference type="PROSITE" id="PS50404"/>
    </source>
</evidence>